<protein>
    <submittedName>
        <fullName evidence="1">Uncharacterized protein</fullName>
    </submittedName>
</protein>
<sequence length="151" mass="16873">MTRVWQLLDRVHRVPRMTDILPCLDAPLACKCPFISGCGVERLLDLFTDRCAPASCKLSFWPLQIEVMAMFIPASHMPWPRTKNVQALLLSSSVGNYQTTMLRRELNLPSTILAKLAYSICPGRCELTDDSILASEKALHGSAPLQCSRLQ</sequence>
<dbReference type="EMBL" id="MU006563">
    <property type="protein sequence ID" value="KAF2750817.1"/>
    <property type="molecule type" value="Genomic_DNA"/>
</dbReference>
<dbReference type="Proteomes" id="UP000799440">
    <property type="component" value="Unassembled WGS sequence"/>
</dbReference>
<dbReference type="AlphaFoldDB" id="A0A6A6VNT3"/>
<reference evidence="1" key="1">
    <citation type="journal article" date="2020" name="Stud. Mycol.">
        <title>101 Dothideomycetes genomes: a test case for predicting lifestyles and emergence of pathogens.</title>
        <authorList>
            <person name="Haridas S."/>
            <person name="Albert R."/>
            <person name="Binder M."/>
            <person name="Bloem J."/>
            <person name="Labutti K."/>
            <person name="Salamov A."/>
            <person name="Andreopoulos B."/>
            <person name="Baker S."/>
            <person name="Barry K."/>
            <person name="Bills G."/>
            <person name="Bluhm B."/>
            <person name="Cannon C."/>
            <person name="Castanera R."/>
            <person name="Culley D."/>
            <person name="Daum C."/>
            <person name="Ezra D."/>
            <person name="Gonzalez J."/>
            <person name="Henrissat B."/>
            <person name="Kuo A."/>
            <person name="Liang C."/>
            <person name="Lipzen A."/>
            <person name="Lutzoni F."/>
            <person name="Magnuson J."/>
            <person name="Mondo S."/>
            <person name="Nolan M."/>
            <person name="Ohm R."/>
            <person name="Pangilinan J."/>
            <person name="Park H.-J."/>
            <person name="Ramirez L."/>
            <person name="Alfaro M."/>
            <person name="Sun H."/>
            <person name="Tritt A."/>
            <person name="Yoshinaga Y."/>
            <person name="Zwiers L.-H."/>
            <person name="Turgeon B."/>
            <person name="Goodwin S."/>
            <person name="Spatafora J."/>
            <person name="Crous P."/>
            <person name="Grigoriev I."/>
        </authorList>
    </citation>
    <scope>NUCLEOTIDE SEQUENCE</scope>
    <source>
        <strain evidence="1">CBS 119925</strain>
    </source>
</reference>
<organism evidence="1 2">
    <name type="scientific">Sporormia fimetaria CBS 119925</name>
    <dbReference type="NCBI Taxonomy" id="1340428"/>
    <lineage>
        <taxon>Eukaryota</taxon>
        <taxon>Fungi</taxon>
        <taxon>Dikarya</taxon>
        <taxon>Ascomycota</taxon>
        <taxon>Pezizomycotina</taxon>
        <taxon>Dothideomycetes</taxon>
        <taxon>Pleosporomycetidae</taxon>
        <taxon>Pleosporales</taxon>
        <taxon>Sporormiaceae</taxon>
        <taxon>Sporormia</taxon>
    </lineage>
</organism>
<gene>
    <name evidence="1" type="ORF">M011DRAFT_185018</name>
</gene>
<proteinExistence type="predicted"/>
<evidence type="ECO:0000313" key="1">
    <source>
        <dbReference type="EMBL" id="KAF2750817.1"/>
    </source>
</evidence>
<accession>A0A6A6VNT3</accession>
<name>A0A6A6VNT3_9PLEO</name>
<keyword evidence="2" id="KW-1185">Reference proteome</keyword>
<evidence type="ECO:0000313" key="2">
    <source>
        <dbReference type="Proteomes" id="UP000799440"/>
    </source>
</evidence>